<dbReference type="PANTHER" id="PTHR43782:SF3">
    <property type="entry name" value="ARGINASE"/>
    <property type="match status" value="1"/>
</dbReference>
<keyword evidence="3" id="KW-0464">Manganese</keyword>
<evidence type="ECO:0000313" key="6">
    <source>
        <dbReference type="EMBL" id="TKR23572.1"/>
    </source>
</evidence>
<comment type="caution">
    <text evidence="6">The sequence shown here is derived from an EMBL/GenBank/DDBJ whole genome shotgun (WGS) entry which is preliminary data.</text>
</comment>
<evidence type="ECO:0000256" key="2">
    <source>
        <dbReference type="ARBA" id="ARBA00022801"/>
    </source>
</evidence>
<keyword evidence="1" id="KW-0479">Metal-binding</keyword>
<reference evidence="6 7" key="1">
    <citation type="submission" date="2019-05" db="EMBL/GenBank/DDBJ databases">
        <title>Genome sequence of Cellulomonas hominis strain CS1.</title>
        <authorList>
            <person name="Belmont J."/>
            <person name="Maclea K.S."/>
        </authorList>
    </citation>
    <scope>NUCLEOTIDE SEQUENCE [LARGE SCALE GENOMIC DNA]</scope>
    <source>
        <strain evidence="6 7">CS1</strain>
    </source>
</reference>
<dbReference type="Pfam" id="PF00491">
    <property type="entry name" value="Arginase"/>
    <property type="match status" value="1"/>
</dbReference>
<feature type="non-terminal residue" evidence="6">
    <location>
        <position position="1"/>
    </location>
</feature>
<evidence type="ECO:0000256" key="4">
    <source>
        <dbReference type="PROSITE-ProRule" id="PRU00742"/>
    </source>
</evidence>
<evidence type="ECO:0000256" key="1">
    <source>
        <dbReference type="ARBA" id="ARBA00022723"/>
    </source>
</evidence>
<name>A0A7Z8JYP7_9CELL</name>
<gene>
    <name evidence="6" type="ORF">FA014_10600</name>
</gene>
<evidence type="ECO:0000313" key="7">
    <source>
        <dbReference type="Proteomes" id="UP000308121"/>
    </source>
</evidence>
<dbReference type="InterPro" id="IPR023696">
    <property type="entry name" value="Ureohydrolase_dom_sf"/>
</dbReference>
<dbReference type="SUPFAM" id="SSF52768">
    <property type="entry name" value="Arginase/deacetylase"/>
    <property type="match status" value="1"/>
</dbReference>
<proteinExistence type="inferred from homology"/>
<dbReference type="PIRSF" id="PIRSF036979">
    <property type="entry name" value="Arginase"/>
    <property type="match status" value="1"/>
</dbReference>
<sequence>HGDRPVARWRPRPGGPGPGAPGPHDVDGVAAVLRDARDALAAVLATGDTPLVLGGECTLALPLVAAAVAAHGDVGLVYVDGGQDLQLPADHPEEPILDSMGVAHLLDLPGTVDALAGLGTRRPLLDAAALCFLGFADDDEDVHGLVPSLRLAAREVLADPEGAAARALAAVTGPGGRPFVVHLDVDVLDALLLPGADVPQYGRGLPLDVLVTLLEPLVADPGLAGVTLVEHNPDHDPDGTSARRLVEALAPVLARPPRG</sequence>
<dbReference type="Gene3D" id="3.40.800.10">
    <property type="entry name" value="Ureohydrolase domain"/>
    <property type="match status" value="1"/>
</dbReference>
<dbReference type="GO" id="GO:0005829">
    <property type="term" value="C:cytosol"/>
    <property type="evidence" value="ECO:0007669"/>
    <property type="project" value="TreeGrafter"/>
</dbReference>
<protein>
    <submittedName>
        <fullName evidence="6">Arginase family protein</fullName>
    </submittedName>
</protein>
<dbReference type="GO" id="GO:0030145">
    <property type="term" value="F:manganese ion binding"/>
    <property type="evidence" value="ECO:0007669"/>
    <property type="project" value="TreeGrafter"/>
</dbReference>
<dbReference type="GO" id="GO:0004053">
    <property type="term" value="F:arginase activity"/>
    <property type="evidence" value="ECO:0007669"/>
    <property type="project" value="TreeGrafter"/>
</dbReference>
<dbReference type="InterPro" id="IPR006035">
    <property type="entry name" value="Ureohydrolase"/>
</dbReference>
<accession>A0A7Z8JYP7</accession>
<organism evidence="6 7">
    <name type="scientific">Cellulomonas hominis</name>
    <dbReference type="NCBI Taxonomy" id="156981"/>
    <lineage>
        <taxon>Bacteria</taxon>
        <taxon>Bacillati</taxon>
        <taxon>Actinomycetota</taxon>
        <taxon>Actinomycetes</taxon>
        <taxon>Micrococcales</taxon>
        <taxon>Cellulomonadaceae</taxon>
        <taxon>Cellulomonas</taxon>
    </lineage>
</organism>
<dbReference type="RefSeq" id="WP_154729656.1">
    <property type="nucleotide sequence ID" value="NZ_SZYE01000075.1"/>
</dbReference>
<comment type="similarity">
    <text evidence="4">Belongs to the arginase family.</text>
</comment>
<feature type="region of interest" description="Disordered" evidence="5">
    <location>
        <begin position="1"/>
        <end position="26"/>
    </location>
</feature>
<keyword evidence="2" id="KW-0378">Hydrolase</keyword>
<dbReference type="OrthoDB" id="7331788at2"/>
<dbReference type="Proteomes" id="UP000308121">
    <property type="component" value="Unassembled WGS sequence"/>
</dbReference>
<dbReference type="EMBL" id="SZYE01000075">
    <property type="protein sequence ID" value="TKR23572.1"/>
    <property type="molecule type" value="Genomic_DNA"/>
</dbReference>
<dbReference type="AlphaFoldDB" id="A0A7Z8JYP7"/>
<dbReference type="PROSITE" id="PS51409">
    <property type="entry name" value="ARGINASE_2"/>
    <property type="match status" value="1"/>
</dbReference>
<evidence type="ECO:0000256" key="3">
    <source>
        <dbReference type="ARBA" id="ARBA00023211"/>
    </source>
</evidence>
<evidence type="ECO:0000256" key="5">
    <source>
        <dbReference type="SAM" id="MobiDB-lite"/>
    </source>
</evidence>
<dbReference type="PANTHER" id="PTHR43782">
    <property type="entry name" value="ARGINASE"/>
    <property type="match status" value="1"/>
</dbReference>